<proteinExistence type="predicted"/>
<protein>
    <submittedName>
        <fullName evidence="1">Uncharacterized protein</fullName>
    </submittedName>
</protein>
<evidence type="ECO:0000313" key="2">
    <source>
        <dbReference type="Proteomes" id="UP000318815"/>
    </source>
</evidence>
<sequence>MFTVNVNGHEKAAVKRQFTYWNDGTDEELAANDFLSNNNGFMKEVYGFRDFSGNTYIAGLNNYRKSRYGGVVMLRWMQRENWR</sequence>
<evidence type="ECO:0000313" key="1">
    <source>
        <dbReference type="EMBL" id="TWV98699.1"/>
    </source>
</evidence>
<organism evidence="1 2">
    <name type="scientific">Chitinophaga pinensis</name>
    <dbReference type="NCBI Taxonomy" id="79329"/>
    <lineage>
        <taxon>Bacteria</taxon>
        <taxon>Pseudomonadati</taxon>
        <taxon>Bacteroidota</taxon>
        <taxon>Chitinophagia</taxon>
        <taxon>Chitinophagales</taxon>
        <taxon>Chitinophagaceae</taxon>
        <taxon>Chitinophaga</taxon>
    </lineage>
</organism>
<dbReference type="AlphaFoldDB" id="A0A5C6LQD9"/>
<keyword evidence="2" id="KW-1185">Reference proteome</keyword>
<dbReference type="RefSeq" id="WP_146306865.1">
    <property type="nucleotide sequence ID" value="NZ_VOHS01000025.1"/>
</dbReference>
<gene>
    <name evidence="1" type="ORF">FEF09_20680</name>
</gene>
<accession>A0A5C6LQD9</accession>
<name>A0A5C6LQD9_9BACT</name>
<dbReference type="Proteomes" id="UP000318815">
    <property type="component" value="Unassembled WGS sequence"/>
</dbReference>
<reference evidence="1 2" key="1">
    <citation type="submission" date="2019-08" db="EMBL/GenBank/DDBJ databases">
        <title>Whole genome sequencing of chitin degrading bacteria Chitinophaga pinensis YS16.</title>
        <authorList>
            <person name="Singh R.P."/>
            <person name="Manchanda G."/>
            <person name="Maurya I.K."/>
            <person name="Joshi N.K."/>
            <person name="Srivastava A.K."/>
        </authorList>
    </citation>
    <scope>NUCLEOTIDE SEQUENCE [LARGE SCALE GENOMIC DNA]</scope>
    <source>
        <strain evidence="1 2">YS-16</strain>
    </source>
</reference>
<dbReference type="EMBL" id="VOHS01000025">
    <property type="protein sequence ID" value="TWV98699.1"/>
    <property type="molecule type" value="Genomic_DNA"/>
</dbReference>
<comment type="caution">
    <text evidence="1">The sequence shown here is derived from an EMBL/GenBank/DDBJ whole genome shotgun (WGS) entry which is preliminary data.</text>
</comment>